<dbReference type="GO" id="GO:0015179">
    <property type="term" value="F:L-amino acid transmembrane transporter activity"/>
    <property type="evidence" value="ECO:0000318"/>
    <property type="project" value="GO_Central"/>
</dbReference>
<feature type="transmembrane region" description="Helical" evidence="8">
    <location>
        <begin position="113"/>
        <end position="134"/>
    </location>
</feature>
<feature type="region of interest" description="Disordered" evidence="7">
    <location>
        <begin position="1"/>
        <end position="27"/>
    </location>
</feature>
<dbReference type="AlphaFoldDB" id="A0A059A364"/>
<keyword evidence="5 8" id="KW-1133">Transmembrane helix</keyword>
<feature type="transmembrane region" description="Helical" evidence="8">
    <location>
        <begin position="375"/>
        <end position="395"/>
    </location>
</feature>
<accession>A0A059A364</accession>
<dbReference type="GO" id="GO:0005774">
    <property type="term" value="C:vacuolar membrane"/>
    <property type="evidence" value="ECO:0000318"/>
    <property type="project" value="GO_Central"/>
</dbReference>
<feature type="transmembrane region" description="Helical" evidence="8">
    <location>
        <begin position="349"/>
        <end position="369"/>
    </location>
</feature>
<evidence type="ECO:0000313" key="10">
    <source>
        <dbReference type="EMBL" id="KCW48179.1"/>
    </source>
</evidence>
<name>A0A059A364_EUCGR</name>
<evidence type="ECO:0000256" key="7">
    <source>
        <dbReference type="SAM" id="MobiDB-lite"/>
    </source>
</evidence>
<evidence type="ECO:0000259" key="9">
    <source>
        <dbReference type="Pfam" id="PF01490"/>
    </source>
</evidence>
<feature type="transmembrane region" description="Helical" evidence="8">
    <location>
        <begin position="172"/>
        <end position="191"/>
    </location>
</feature>
<feature type="transmembrane region" description="Helical" evidence="8">
    <location>
        <begin position="293"/>
        <end position="311"/>
    </location>
</feature>
<feature type="compositionally biased region" description="Low complexity" evidence="7">
    <location>
        <begin position="10"/>
        <end position="27"/>
    </location>
</feature>
<gene>
    <name evidence="10" type="ORF">EUGRSUZ_K01905</name>
</gene>
<evidence type="ECO:0000256" key="8">
    <source>
        <dbReference type="SAM" id="Phobius"/>
    </source>
</evidence>
<proteinExistence type="predicted"/>
<dbReference type="PANTHER" id="PTHR22950">
    <property type="entry name" value="AMINO ACID TRANSPORTER"/>
    <property type="match status" value="1"/>
</dbReference>
<dbReference type="GO" id="GO:0003333">
    <property type="term" value="P:amino acid transmembrane transport"/>
    <property type="evidence" value="ECO:0000318"/>
    <property type="project" value="GO_Central"/>
</dbReference>
<feature type="transmembrane region" description="Helical" evidence="8">
    <location>
        <begin position="60"/>
        <end position="81"/>
    </location>
</feature>
<dbReference type="PANTHER" id="PTHR22950:SF349">
    <property type="entry name" value="AMINO ACID TRANSPORTER TRANSMEMBRANE DOMAIN-CONTAINING PROTEIN"/>
    <property type="match status" value="1"/>
</dbReference>
<keyword evidence="4" id="KW-0029">Amino-acid transport</keyword>
<dbReference type="InterPro" id="IPR013057">
    <property type="entry name" value="AA_transpt_TM"/>
</dbReference>
<protein>
    <recommendedName>
        <fullName evidence="9">Amino acid transporter transmembrane domain-containing protein</fullName>
    </recommendedName>
</protein>
<dbReference type="InParanoid" id="A0A059A364"/>
<keyword evidence="3 8" id="KW-0812">Transmembrane</keyword>
<reference evidence="10" key="1">
    <citation type="submission" date="2013-07" db="EMBL/GenBank/DDBJ databases">
        <title>The genome of Eucalyptus grandis.</title>
        <authorList>
            <person name="Schmutz J."/>
            <person name="Hayes R."/>
            <person name="Myburg A."/>
            <person name="Tuskan G."/>
            <person name="Grattapaglia D."/>
            <person name="Rokhsar D.S."/>
        </authorList>
    </citation>
    <scope>NUCLEOTIDE SEQUENCE</scope>
    <source>
        <tissue evidence="10">Leaf extractions</tissue>
    </source>
</reference>
<evidence type="ECO:0000256" key="5">
    <source>
        <dbReference type="ARBA" id="ARBA00022989"/>
    </source>
</evidence>
<feature type="transmembrane region" description="Helical" evidence="8">
    <location>
        <begin position="251"/>
        <end position="273"/>
    </location>
</feature>
<dbReference type="Gramene" id="KCW48179">
    <property type="protein sequence ID" value="KCW48179"/>
    <property type="gene ID" value="EUGRSUZ_K01905"/>
</dbReference>
<feature type="transmembrane region" description="Helical" evidence="8">
    <location>
        <begin position="407"/>
        <end position="425"/>
    </location>
</feature>
<feature type="transmembrane region" description="Helical" evidence="8">
    <location>
        <begin position="146"/>
        <end position="165"/>
    </location>
</feature>
<dbReference type="FunCoup" id="A0A059A364">
    <property type="interactions" value="584"/>
</dbReference>
<evidence type="ECO:0000256" key="1">
    <source>
        <dbReference type="ARBA" id="ARBA00004141"/>
    </source>
</evidence>
<feature type="domain" description="Amino acid transporter transmembrane" evidence="9">
    <location>
        <begin position="29"/>
        <end position="424"/>
    </location>
</feature>
<feature type="transmembrane region" description="Helical" evidence="8">
    <location>
        <begin position="215"/>
        <end position="239"/>
    </location>
</feature>
<evidence type="ECO:0000256" key="2">
    <source>
        <dbReference type="ARBA" id="ARBA00022448"/>
    </source>
</evidence>
<comment type="subcellular location">
    <subcellularLocation>
        <location evidence="1">Membrane</location>
        <topology evidence="1">Multi-pass membrane protein</topology>
    </subcellularLocation>
</comment>
<dbReference type="OMA" id="ICVQYTE"/>
<dbReference type="EMBL" id="KK198763">
    <property type="protein sequence ID" value="KCW48179.1"/>
    <property type="molecule type" value="Genomic_DNA"/>
</dbReference>
<sequence length="435" mass="46099">MVGDGGRKGSSSLLLESSSSSSSSAAGSASSIQTIGNIIVSIVGTGVLGLPFAFKVAGWLAGAVGVVVTGVATYYCMLILVQCRDKLASQEESADVKTYGDLGSKCMGKAGRYLTEFLITISQCGGAVAYLVFIGQNLSSIFEGHGFAFASFIFLLVPLQIALSWINTLSALAPFSIFADVCNVVAMGFVVKEDIQQALGGQFSFGDRKAISPDIWGLPFAGGMAVFCFEGFGMTLALEASMKERRTFRKVLAQAFSGIILVYVMFGFFGYMAYGDETADIVTLNLPRAWTTVAVQIGLCSGLAFTFPIMLHPINEILEDKVKSTECFQKLLGDELSGSERKMGKCVVYALRSAVVLGLGALASCVPGFGVFASLVGSTVCALLSFVLPASFHLLLLGPSLRLWQKALDVCILICGLLFAVYGYLQHCGRSMKTC</sequence>
<keyword evidence="2" id="KW-0813">Transport</keyword>
<keyword evidence="6 8" id="KW-0472">Membrane</keyword>
<evidence type="ECO:0000256" key="3">
    <source>
        <dbReference type="ARBA" id="ARBA00022692"/>
    </source>
</evidence>
<dbReference type="Pfam" id="PF01490">
    <property type="entry name" value="Aa_trans"/>
    <property type="match status" value="1"/>
</dbReference>
<evidence type="ECO:0000256" key="6">
    <source>
        <dbReference type="ARBA" id="ARBA00023136"/>
    </source>
</evidence>
<evidence type="ECO:0000256" key="4">
    <source>
        <dbReference type="ARBA" id="ARBA00022970"/>
    </source>
</evidence>
<feature type="transmembrane region" description="Helical" evidence="8">
    <location>
        <begin position="35"/>
        <end position="54"/>
    </location>
</feature>
<organism evidence="10">
    <name type="scientific">Eucalyptus grandis</name>
    <name type="common">Flooded gum</name>
    <dbReference type="NCBI Taxonomy" id="71139"/>
    <lineage>
        <taxon>Eukaryota</taxon>
        <taxon>Viridiplantae</taxon>
        <taxon>Streptophyta</taxon>
        <taxon>Embryophyta</taxon>
        <taxon>Tracheophyta</taxon>
        <taxon>Spermatophyta</taxon>
        <taxon>Magnoliopsida</taxon>
        <taxon>eudicotyledons</taxon>
        <taxon>Gunneridae</taxon>
        <taxon>Pentapetalae</taxon>
        <taxon>rosids</taxon>
        <taxon>malvids</taxon>
        <taxon>Myrtales</taxon>
        <taxon>Myrtaceae</taxon>
        <taxon>Myrtoideae</taxon>
        <taxon>Eucalypteae</taxon>
        <taxon>Eucalyptus</taxon>
    </lineage>
</organism>